<name>A0A0D8XWB5_DICVI</name>
<dbReference type="EMBL" id="KN716256">
    <property type="protein sequence ID" value="KJH48780.1"/>
    <property type="molecule type" value="Genomic_DNA"/>
</dbReference>
<dbReference type="AlphaFoldDB" id="A0A0D8XWB5"/>
<protein>
    <recommendedName>
        <fullName evidence="3">MAM domain-containing protein</fullName>
    </recommendedName>
</protein>
<reference evidence="2" key="2">
    <citation type="journal article" date="2016" name="Sci. Rep.">
        <title>Dictyocaulus viviparus genome, variome and transcriptome elucidate lungworm biology and support future intervention.</title>
        <authorList>
            <person name="McNulty S.N."/>
            <person name="Strube C."/>
            <person name="Rosa B.A."/>
            <person name="Martin J.C."/>
            <person name="Tyagi R."/>
            <person name="Choi Y.J."/>
            <person name="Wang Q."/>
            <person name="Hallsworth Pepin K."/>
            <person name="Zhang X."/>
            <person name="Ozersky P."/>
            <person name="Wilson R.K."/>
            <person name="Sternberg P.W."/>
            <person name="Gasser R.B."/>
            <person name="Mitreva M."/>
        </authorList>
    </citation>
    <scope>NUCLEOTIDE SEQUENCE [LARGE SCALE GENOMIC DNA]</scope>
    <source>
        <strain evidence="2">HannoverDv2000</strain>
    </source>
</reference>
<gene>
    <name evidence="1" type="ORF">DICVIV_05105</name>
</gene>
<proteinExistence type="predicted"/>
<dbReference type="Proteomes" id="UP000053766">
    <property type="component" value="Unassembled WGS sequence"/>
</dbReference>
<evidence type="ECO:0008006" key="3">
    <source>
        <dbReference type="Google" id="ProtNLM"/>
    </source>
</evidence>
<dbReference type="OrthoDB" id="5808132at2759"/>
<accession>A0A0D8XWB5</accession>
<dbReference type="InterPro" id="IPR013320">
    <property type="entry name" value="ConA-like_dom_sf"/>
</dbReference>
<organism evidence="1 2">
    <name type="scientific">Dictyocaulus viviparus</name>
    <name type="common">Bovine lungworm</name>
    <dbReference type="NCBI Taxonomy" id="29172"/>
    <lineage>
        <taxon>Eukaryota</taxon>
        <taxon>Metazoa</taxon>
        <taxon>Ecdysozoa</taxon>
        <taxon>Nematoda</taxon>
        <taxon>Chromadorea</taxon>
        <taxon>Rhabditida</taxon>
        <taxon>Rhabditina</taxon>
        <taxon>Rhabditomorpha</taxon>
        <taxon>Strongyloidea</taxon>
        <taxon>Metastrongylidae</taxon>
        <taxon>Dictyocaulus</taxon>
    </lineage>
</organism>
<keyword evidence="2" id="KW-1185">Reference proteome</keyword>
<dbReference type="SUPFAM" id="SSF49899">
    <property type="entry name" value="Concanavalin A-like lectins/glucanases"/>
    <property type="match status" value="1"/>
</dbReference>
<evidence type="ECO:0000313" key="1">
    <source>
        <dbReference type="EMBL" id="KJH48780.1"/>
    </source>
</evidence>
<evidence type="ECO:0000313" key="2">
    <source>
        <dbReference type="Proteomes" id="UP000053766"/>
    </source>
</evidence>
<reference evidence="1 2" key="1">
    <citation type="submission" date="2013-11" db="EMBL/GenBank/DDBJ databases">
        <title>Draft genome of the bovine lungworm Dictyocaulus viviparus.</title>
        <authorList>
            <person name="Mitreva M."/>
        </authorList>
    </citation>
    <scope>NUCLEOTIDE SEQUENCE [LARGE SCALE GENOMIC DNA]</scope>
    <source>
        <strain evidence="1 2">HannoverDv2000</strain>
    </source>
</reference>
<sequence length="291" mass="33278">MKMYFHSELLGGHTDVDPLLPFYKYGSPFGQFIISRIWELECYDFDSFFTTPCRWRNERNTCDSNGDEMDFIRMKGSWGDIEASNIFGKSDKADGYFLITGSEQKLPPMYSAILASDPIQCQEGDAVLKLKFWTSPNVKLKVCIRTPHTGKRYQWCSEPLTRNNTKFTKVLIPGTIWYTFEIVIVAYNFTLDAFGKQGGAAIIDDISYNSTAIYECRMISHFDKLSRLSKKSCLALKCGFDEGLCLKELEESGWKTSDKPIGPRSSGIRRRLSESIVTDILKFTLKQNIKK</sequence>